<dbReference type="Gene3D" id="3.10.20.90">
    <property type="entry name" value="Phosphatidylinositol 3-kinase Catalytic Subunit, Chain A, domain 1"/>
    <property type="match status" value="1"/>
</dbReference>
<dbReference type="EMBL" id="KN822946">
    <property type="protein sequence ID" value="KIO33821.1"/>
    <property type="molecule type" value="Genomic_DNA"/>
</dbReference>
<evidence type="ECO:0000259" key="2">
    <source>
        <dbReference type="PROSITE" id="PS51745"/>
    </source>
</evidence>
<dbReference type="InterPro" id="IPR053793">
    <property type="entry name" value="PB1-like"/>
</dbReference>
<gene>
    <name evidence="3" type="ORF">M407DRAFT_17424</name>
</gene>
<accession>A0A0C3QVX0</accession>
<feature type="compositionally biased region" description="Low complexity" evidence="1">
    <location>
        <begin position="433"/>
        <end position="442"/>
    </location>
</feature>
<feature type="domain" description="PB1" evidence="2">
    <location>
        <begin position="2"/>
        <end position="96"/>
    </location>
</feature>
<evidence type="ECO:0000313" key="4">
    <source>
        <dbReference type="Proteomes" id="UP000054248"/>
    </source>
</evidence>
<sequence length="467" mass="51319">MPVTFKFVLPQEGVTRKVTFPSKPKWHEIATKVESLFNGYRLAANEIALSYIDSDNDSITISTGEELRDFYEQEAKALASGTPFKFFVKRLPRPGAGGRNKLSDTIPQVDDDPLGPNSPDSGMLGGHGWDEVEHDSLPDTPMGIPVYTAPGGIGIQPLMHSMFNYIPSEPNLGRSSPAISEARIEEVPSRSESTGIVEDPPARASRAYSPIPIRVPPGKAKKGKEKVAEKLPEKLPNKLPERRDRERGKPKEKDAPIIIDLPRDGNRPFSLNTRESTPITERPIPQVPFSRRETGPTVIDTPTSDEEFDVPSPPSPRPAHRRSSAPATPPSIYNDISEVMAKLSLVMKRASDGTYARNQHGVIDAASAEAAMESARAAVEDTAKAVGSSLNSVFSQLSAHIPQQRPTRGKKSEMPFFGSAPSQPKQREPPQPQYREPPQSQYREPPQAQYRTQSQARPNAFYGYDAS</sequence>
<feature type="compositionally biased region" description="Basic and acidic residues" evidence="1">
    <location>
        <begin position="225"/>
        <end position="266"/>
    </location>
</feature>
<feature type="compositionally biased region" description="Polar residues" evidence="1">
    <location>
        <begin position="269"/>
        <end position="279"/>
    </location>
</feature>
<dbReference type="InterPro" id="IPR000270">
    <property type="entry name" value="PB1_dom"/>
</dbReference>
<dbReference type="HOGENOM" id="CLU_586047_0_0_1"/>
<evidence type="ECO:0000256" key="1">
    <source>
        <dbReference type="SAM" id="MobiDB-lite"/>
    </source>
</evidence>
<dbReference type="Pfam" id="PF00564">
    <property type="entry name" value="PB1"/>
    <property type="match status" value="1"/>
</dbReference>
<organism evidence="3 4">
    <name type="scientific">Tulasnella calospora MUT 4182</name>
    <dbReference type="NCBI Taxonomy" id="1051891"/>
    <lineage>
        <taxon>Eukaryota</taxon>
        <taxon>Fungi</taxon>
        <taxon>Dikarya</taxon>
        <taxon>Basidiomycota</taxon>
        <taxon>Agaricomycotina</taxon>
        <taxon>Agaricomycetes</taxon>
        <taxon>Cantharellales</taxon>
        <taxon>Tulasnellaceae</taxon>
        <taxon>Tulasnella</taxon>
    </lineage>
</organism>
<reference evidence="3 4" key="1">
    <citation type="submission" date="2014-04" db="EMBL/GenBank/DDBJ databases">
        <authorList>
            <consortium name="DOE Joint Genome Institute"/>
            <person name="Kuo A."/>
            <person name="Girlanda M."/>
            <person name="Perotto S."/>
            <person name="Kohler A."/>
            <person name="Nagy L.G."/>
            <person name="Floudas D."/>
            <person name="Copeland A."/>
            <person name="Barry K.W."/>
            <person name="Cichocki N."/>
            <person name="Veneault-Fourrey C."/>
            <person name="LaButti K."/>
            <person name="Lindquist E.A."/>
            <person name="Lipzen A."/>
            <person name="Lundell T."/>
            <person name="Morin E."/>
            <person name="Murat C."/>
            <person name="Sun H."/>
            <person name="Tunlid A."/>
            <person name="Henrissat B."/>
            <person name="Grigoriev I.V."/>
            <person name="Hibbett D.S."/>
            <person name="Martin F."/>
            <person name="Nordberg H.P."/>
            <person name="Cantor M.N."/>
            <person name="Hua S.X."/>
        </authorList>
    </citation>
    <scope>NUCLEOTIDE SEQUENCE [LARGE SCALE GENOMIC DNA]</scope>
    <source>
        <strain evidence="3 4">MUT 4182</strain>
    </source>
</reference>
<feature type="region of interest" description="Disordered" evidence="1">
    <location>
        <begin position="97"/>
        <end position="133"/>
    </location>
</feature>
<dbReference type="Proteomes" id="UP000054248">
    <property type="component" value="Unassembled WGS sequence"/>
</dbReference>
<feature type="region of interest" description="Disordered" evidence="1">
    <location>
        <begin position="399"/>
        <end position="467"/>
    </location>
</feature>
<feature type="region of interest" description="Disordered" evidence="1">
    <location>
        <begin position="184"/>
        <end position="333"/>
    </location>
</feature>
<dbReference type="SUPFAM" id="SSF54277">
    <property type="entry name" value="CAD &amp; PB1 domains"/>
    <property type="match status" value="1"/>
</dbReference>
<keyword evidence="4" id="KW-1185">Reference proteome</keyword>
<feature type="non-terminal residue" evidence="3">
    <location>
        <position position="467"/>
    </location>
</feature>
<name>A0A0C3QVX0_9AGAM</name>
<dbReference type="AlphaFoldDB" id="A0A0C3QVX0"/>
<dbReference type="STRING" id="1051891.A0A0C3QVX0"/>
<reference evidence="4" key="2">
    <citation type="submission" date="2015-01" db="EMBL/GenBank/DDBJ databases">
        <title>Evolutionary Origins and Diversification of the Mycorrhizal Mutualists.</title>
        <authorList>
            <consortium name="DOE Joint Genome Institute"/>
            <consortium name="Mycorrhizal Genomics Consortium"/>
            <person name="Kohler A."/>
            <person name="Kuo A."/>
            <person name="Nagy L.G."/>
            <person name="Floudas D."/>
            <person name="Copeland A."/>
            <person name="Barry K.W."/>
            <person name="Cichocki N."/>
            <person name="Veneault-Fourrey C."/>
            <person name="LaButti K."/>
            <person name="Lindquist E.A."/>
            <person name="Lipzen A."/>
            <person name="Lundell T."/>
            <person name="Morin E."/>
            <person name="Murat C."/>
            <person name="Riley R."/>
            <person name="Ohm R."/>
            <person name="Sun H."/>
            <person name="Tunlid A."/>
            <person name="Henrissat B."/>
            <person name="Grigoriev I.V."/>
            <person name="Hibbett D.S."/>
            <person name="Martin F."/>
        </authorList>
    </citation>
    <scope>NUCLEOTIDE SEQUENCE [LARGE SCALE GENOMIC DNA]</scope>
    <source>
        <strain evidence="4">MUT 4182</strain>
    </source>
</reference>
<dbReference type="OrthoDB" id="661148at2759"/>
<dbReference type="PROSITE" id="PS51745">
    <property type="entry name" value="PB1"/>
    <property type="match status" value="1"/>
</dbReference>
<evidence type="ECO:0000313" key="3">
    <source>
        <dbReference type="EMBL" id="KIO33821.1"/>
    </source>
</evidence>
<protein>
    <recommendedName>
        <fullName evidence="2">PB1 domain-containing protein</fullName>
    </recommendedName>
</protein>
<proteinExistence type="predicted"/>